<comment type="caution">
    <text evidence="2">The sequence shown here is derived from an EMBL/GenBank/DDBJ whole genome shotgun (WGS) entry which is preliminary data.</text>
</comment>
<protein>
    <submittedName>
        <fullName evidence="2">Uncharacterized protein</fullName>
    </submittedName>
</protein>
<feature type="compositionally biased region" description="Basic and acidic residues" evidence="1">
    <location>
        <begin position="53"/>
        <end position="67"/>
    </location>
</feature>
<sequence>MAENAKTTRAAKKAAKMKDRAKKTAVKALPDQVKAKGAVAAGKSEKAAGTATGDKKLQAKGQAHETGGKGYGKVAKARRKLKK</sequence>
<name>A0ABV1KDA3_9PSEU</name>
<gene>
    <name evidence="2" type="ORF">WIS52_16830</name>
</gene>
<keyword evidence="3" id="KW-1185">Reference proteome</keyword>
<evidence type="ECO:0000313" key="2">
    <source>
        <dbReference type="EMBL" id="MEQ3552141.1"/>
    </source>
</evidence>
<dbReference type="Proteomes" id="UP001494902">
    <property type="component" value="Unassembled WGS sequence"/>
</dbReference>
<evidence type="ECO:0000313" key="3">
    <source>
        <dbReference type="Proteomes" id="UP001494902"/>
    </source>
</evidence>
<dbReference type="RefSeq" id="WP_349299207.1">
    <property type="nucleotide sequence ID" value="NZ_JBEDNQ010000006.1"/>
</dbReference>
<accession>A0ABV1KDA3</accession>
<evidence type="ECO:0000256" key="1">
    <source>
        <dbReference type="SAM" id="MobiDB-lite"/>
    </source>
</evidence>
<proteinExistence type="predicted"/>
<reference evidence="2 3" key="1">
    <citation type="submission" date="2024-03" db="EMBL/GenBank/DDBJ databases">
        <title>Draft genome sequence of Pseudonocardia nematodicida JCM 31783.</title>
        <authorList>
            <person name="Butdee W."/>
            <person name="Duangmal K."/>
        </authorList>
    </citation>
    <scope>NUCLEOTIDE SEQUENCE [LARGE SCALE GENOMIC DNA]</scope>
    <source>
        <strain evidence="2 3">JCM 31783</strain>
    </source>
</reference>
<feature type="compositionally biased region" description="Basic residues" evidence="1">
    <location>
        <begin position="9"/>
        <end position="25"/>
    </location>
</feature>
<dbReference type="EMBL" id="JBEDNQ010000006">
    <property type="protein sequence ID" value="MEQ3552141.1"/>
    <property type="molecule type" value="Genomic_DNA"/>
</dbReference>
<feature type="region of interest" description="Disordered" evidence="1">
    <location>
        <begin position="1"/>
        <end position="83"/>
    </location>
</feature>
<organism evidence="2 3">
    <name type="scientific">Pseudonocardia nematodicida</name>
    <dbReference type="NCBI Taxonomy" id="1206997"/>
    <lineage>
        <taxon>Bacteria</taxon>
        <taxon>Bacillati</taxon>
        <taxon>Actinomycetota</taxon>
        <taxon>Actinomycetes</taxon>
        <taxon>Pseudonocardiales</taxon>
        <taxon>Pseudonocardiaceae</taxon>
        <taxon>Pseudonocardia</taxon>
    </lineage>
</organism>